<dbReference type="EMBL" id="CP033153">
    <property type="protein sequence ID" value="AYO44125.1"/>
    <property type="molecule type" value="Genomic_DNA"/>
</dbReference>
<dbReference type="GO" id="GO:0005634">
    <property type="term" value="C:nucleus"/>
    <property type="evidence" value="ECO:0007669"/>
    <property type="project" value="UniProtKB-SubCell"/>
</dbReference>
<feature type="region of interest" description="Disordered" evidence="7">
    <location>
        <begin position="79"/>
        <end position="114"/>
    </location>
</feature>
<evidence type="ECO:0000256" key="6">
    <source>
        <dbReference type="PROSITE-ProRule" id="PRU00176"/>
    </source>
</evidence>
<keyword evidence="4 6" id="KW-0694">RNA-binding</keyword>
<dbReference type="PROSITE" id="PS50102">
    <property type="entry name" value="RRM"/>
    <property type="match status" value="2"/>
</dbReference>
<proteinExistence type="predicted"/>
<evidence type="ECO:0000256" key="5">
    <source>
        <dbReference type="ARBA" id="ARBA00023242"/>
    </source>
</evidence>
<dbReference type="Proteomes" id="UP000269793">
    <property type="component" value="Chromosome VI"/>
</dbReference>
<feature type="compositionally biased region" description="Basic residues" evidence="7">
    <location>
        <begin position="105"/>
        <end position="114"/>
    </location>
</feature>
<dbReference type="SMART" id="SM00360">
    <property type="entry name" value="RRM"/>
    <property type="match status" value="2"/>
</dbReference>
<feature type="region of interest" description="Disordered" evidence="7">
    <location>
        <begin position="179"/>
        <end position="317"/>
    </location>
</feature>
<dbReference type="Gene3D" id="3.30.70.330">
    <property type="match status" value="2"/>
</dbReference>
<dbReference type="OrthoDB" id="1099063at2759"/>
<dbReference type="VEuPathDB" id="FungiDB:DNF11_3175"/>
<reference evidence="9 10" key="1">
    <citation type="submission" date="2018-10" db="EMBL/GenBank/DDBJ databases">
        <title>Complete genome sequence of Malassezia restricta CBS 7877.</title>
        <authorList>
            <person name="Morand S.C."/>
            <person name="Bertignac M."/>
            <person name="Iltis A."/>
            <person name="Kolder I."/>
            <person name="Pirovano W."/>
            <person name="Jourdain R."/>
            <person name="Clavaud C."/>
        </authorList>
    </citation>
    <scope>NUCLEOTIDE SEQUENCE [LARGE SCALE GENOMIC DNA]</scope>
    <source>
        <strain evidence="9 10">CBS 7877</strain>
    </source>
</reference>
<protein>
    <submittedName>
        <fullName evidence="9">Pre-mRNA-splicing factor srp2</fullName>
    </submittedName>
</protein>
<evidence type="ECO:0000313" key="9">
    <source>
        <dbReference type="EMBL" id="AYO44125.1"/>
    </source>
</evidence>
<accession>A0A3G2S7Q1</accession>
<evidence type="ECO:0000256" key="7">
    <source>
        <dbReference type="SAM" id="MobiDB-lite"/>
    </source>
</evidence>
<dbReference type="PANTHER" id="PTHR23003:SF62">
    <property type="entry name" value="SERINE_ARGININE (SR)-TYPE SHUTTLING MRNA BINDING PROTEIN NPL3"/>
    <property type="match status" value="1"/>
</dbReference>
<feature type="domain" description="RRM" evidence="8">
    <location>
        <begin position="115"/>
        <end position="188"/>
    </location>
</feature>
<keyword evidence="10" id="KW-1185">Reference proteome</keyword>
<dbReference type="PANTHER" id="PTHR23003">
    <property type="entry name" value="RNA RECOGNITION MOTIF RRM DOMAIN CONTAINING PROTEIN"/>
    <property type="match status" value="1"/>
</dbReference>
<dbReference type="InterPro" id="IPR035979">
    <property type="entry name" value="RBD_domain_sf"/>
</dbReference>
<feature type="compositionally biased region" description="Basic and acidic residues" evidence="7">
    <location>
        <begin position="193"/>
        <end position="309"/>
    </location>
</feature>
<keyword evidence="2" id="KW-0507">mRNA processing</keyword>
<dbReference type="Pfam" id="PF00076">
    <property type="entry name" value="RRM_1"/>
    <property type="match status" value="2"/>
</dbReference>
<dbReference type="InterPro" id="IPR000504">
    <property type="entry name" value="RRM_dom"/>
</dbReference>
<dbReference type="GO" id="GO:0005737">
    <property type="term" value="C:cytoplasm"/>
    <property type="evidence" value="ECO:0007669"/>
    <property type="project" value="TreeGrafter"/>
</dbReference>
<keyword evidence="5" id="KW-0539">Nucleus</keyword>
<sequence length="317" mass="36698">MSGASTRLYVGRLAPDTTRDDVADLFNRVGPIVDVRVLNGFGFIEFEDVRDAEYAVRDFDGTMFMGDRIIVQFAKQSTRRERDFERGPRDGYAPRGRRDGPPRPPPRRGPRRGQYRVIVFNLPPGTSWQDLKDVGREHGHVTFAEINPSYPDEGALEFETRDDYERALARIEGTDLRGTLLRAEPAADAPPPPRERSPVRRYRDDYRDDYRDERPPPPMRDDDQRDRWDDARHKEERGDAPRDEREDRYEQADRHEAPRDDAPANESEARHEREHEEQAREEEAPRDEAPRETPRDAPEDSAEKPEARSDPAPTAES</sequence>
<evidence type="ECO:0000313" key="10">
    <source>
        <dbReference type="Proteomes" id="UP000269793"/>
    </source>
</evidence>
<dbReference type="STRING" id="425264.A0A3G2S7Q1"/>
<evidence type="ECO:0000256" key="4">
    <source>
        <dbReference type="ARBA" id="ARBA00022884"/>
    </source>
</evidence>
<dbReference type="GO" id="GO:0006397">
    <property type="term" value="P:mRNA processing"/>
    <property type="evidence" value="ECO:0007669"/>
    <property type="project" value="UniProtKB-KW"/>
</dbReference>
<evidence type="ECO:0000256" key="2">
    <source>
        <dbReference type="ARBA" id="ARBA00022664"/>
    </source>
</evidence>
<feature type="domain" description="RRM" evidence="8">
    <location>
        <begin position="6"/>
        <end position="76"/>
    </location>
</feature>
<dbReference type="SUPFAM" id="SSF54928">
    <property type="entry name" value="RNA-binding domain, RBD"/>
    <property type="match status" value="1"/>
</dbReference>
<name>A0A3G2S7Q1_MALR7</name>
<keyword evidence="3" id="KW-0677">Repeat</keyword>
<feature type="compositionally biased region" description="Basic and acidic residues" evidence="7">
    <location>
        <begin position="79"/>
        <end position="89"/>
    </location>
</feature>
<organism evidence="9 10">
    <name type="scientific">Malassezia restricta (strain ATCC 96810 / NBRC 103918 / CBS 7877)</name>
    <name type="common">Seborrheic dermatitis infection agent</name>
    <dbReference type="NCBI Taxonomy" id="425264"/>
    <lineage>
        <taxon>Eukaryota</taxon>
        <taxon>Fungi</taxon>
        <taxon>Dikarya</taxon>
        <taxon>Basidiomycota</taxon>
        <taxon>Ustilaginomycotina</taxon>
        <taxon>Malasseziomycetes</taxon>
        <taxon>Malasseziales</taxon>
        <taxon>Malasseziaceae</taxon>
        <taxon>Malassezia</taxon>
    </lineage>
</organism>
<evidence type="ECO:0000259" key="8">
    <source>
        <dbReference type="PROSITE" id="PS50102"/>
    </source>
</evidence>
<dbReference type="InterPro" id="IPR012677">
    <property type="entry name" value="Nucleotide-bd_a/b_plait_sf"/>
</dbReference>
<dbReference type="AlphaFoldDB" id="A0A3G2S7Q1"/>
<comment type="subcellular location">
    <subcellularLocation>
        <location evidence="1">Nucleus</location>
    </subcellularLocation>
</comment>
<evidence type="ECO:0000256" key="3">
    <source>
        <dbReference type="ARBA" id="ARBA00022737"/>
    </source>
</evidence>
<evidence type="ECO:0000256" key="1">
    <source>
        <dbReference type="ARBA" id="ARBA00004123"/>
    </source>
</evidence>
<dbReference type="GO" id="GO:0003729">
    <property type="term" value="F:mRNA binding"/>
    <property type="evidence" value="ECO:0007669"/>
    <property type="project" value="TreeGrafter"/>
</dbReference>
<gene>
    <name evidence="9" type="primary">srp2</name>
    <name evidence="9" type="ORF">DNF11_3175</name>
</gene>
<dbReference type="InterPro" id="IPR050374">
    <property type="entry name" value="RRT5_SRSF_SR"/>
</dbReference>